<keyword evidence="1" id="KW-0175">Coiled coil</keyword>
<evidence type="ECO:0000313" key="5">
    <source>
        <dbReference type="Proteomes" id="UP000094849"/>
    </source>
</evidence>
<evidence type="ECO:0000256" key="2">
    <source>
        <dbReference type="SAM" id="MobiDB-lite"/>
    </source>
</evidence>
<sequence length="253" mass="27840">MTNSDSTQPEDTPDDLEVTNTSGYLRVAIEIAIAALILVGIYYMFAPEETIELAPPIDEAQIDPVIRDRIEAAKTDQSAEETLSGQPPVEEAPAATLPDEPQSSDMSALTSPPAAETAEPVTTAQSQTDARQMIAEVRRGDLVLSSTEIMEKSEQFSQQGRHTDTYLLLFYAAREGDGQAAFALASLYDPRHFQPGNALLEKADVFQAYKWYSKAAKQQVPDAQLRLETLRNEIEKQAEAGDPAARRLLLNWQ</sequence>
<dbReference type="RefSeq" id="WP_069024437.1">
    <property type="nucleotide sequence ID" value="NZ_LVJZ01000003.1"/>
</dbReference>
<keyword evidence="3" id="KW-1133">Transmembrane helix</keyword>
<gene>
    <name evidence="4" type="ORF">A3196_10260</name>
</gene>
<accession>A0A1E2UQV6</accession>
<organism evidence="4 5">
    <name type="scientific">Candidatus Thiodiazotropha endoloripes</name>
    <dbReference type="NCBI Taxonomy" id="1818881"/>
    <lineage>
        <taxon>Bacteria</taxon>
        <taxon>Pseudomonadati</taxon>
        <taxon>Pseudomonadota</taxon>
        <taxon>Gammaproteobacteria</taxon>
        <taxon>Chromatiales</taxon>
        <taxon>Sedimenticolaceae</taxon>
        <taxon>Candidatus Thiodiazotropha</taxon>
    </lineage>
</organism>
<dbReference type="EMBL" id="LVJZ01000003">
    <property type="protein sequence ID" value="ODB97113.1"/>
    <property type="molecule type" value="Genomic_DNA"/>
</dbReference>
<dbReference type="AlphaFoldDB" id="A0A1E2UQV6"/>
<evidence type="ECO:0000313" key="4">
    <source>
        <dbReference type="EMBL" id="ODB97113.1"/>
    </source>
</evidence>
<keyword evidence="3" id="KW-0812">Transmembrane</keyword>
<feature type="coiled-coil region" evidence="1">
    <location>
        <begin position="213"/>
        <end position="240"/>
    </location>
</feature>
<dbReference type="InterPro" id="IPR011990">
    <property type="entry name" value="TPR-like_helical_dom_sf"/>
</dbReference>
<proteinExistence type="predicted"/>
<comment type="caution">
    <text evidence="4">The sequence shown here is derived from an EMBL/GenBank/DDBJ whole genome shotgun (WGS) entry which is preliminary data.</text>
</comment>
<dbReference type="Gene3D" id="1.25.40.10">
    <property type="entry name" value="Tetratricopeptide repeat domain"/>
    <property type="match status" value="1"/>
</dbReference>
<keyword evidence="3" id="KW-0472">Membrane</keyword>
<dbReference type="SUPFAM" id="SSF81901">
    <property type="entry name" value="HCP-like"/>
    <property type="match status" value="1"/>
</dbReference>
<evidence type="ECO:0008006" key="6">
    <source>
        <dbReference type="Google" id="ProtNLM"/>
    </source>
</evidence>
<keyword evidence="5" id="KW-1185">Reference proteome</keyword>
<feature type="compositionally biased region" description="Low complexity" evidence="2">
    <location>
        <begin position="107"/>
        <end position="124"/>
    </location>
</feature>
<dbReference type="STRING" id="1818881.A3196_10260"/>
<protein>
    <recommendedName>
        <fullName evidence="6">Sel1 repeat family protein</fullName>
    </recommendedName>
</protein>
<reference evidence="4 5" key="1">
    <citation type="submission" date="2016-03" db="EMBL/GenBank/DDBJ databases">
        <title>Chemosynthetic sulphur-oxidizing symbionts of marine invertebrate animals are capable of nitrogen fixation.</title>
        <authorList>
            <person name="Petersen J.M."/>
            <person name="Kemper A."/>
            <person name="Gruber-Vodicka H."/>
            <person name="Cardini U."/>
            <person name="Geest Mvander."/>
            <person name="Kleiner M."/>
            <person name="Bulgheresi S."/>
            <person name="Fussmann M."/>
            <person name="Herbold C."/>
            <person name="Seah B.K.B."/>
            <person name="Antony C.Paul."/>
            <person name="Liu D."/>
            <person name="Belitz A."/>
            <person name="Weber M."/>
        </authorList>
    </citation>
    <scope>NUCLEOTIDE SEQUENCE [LARGE SCALE GENOMIC DNA]</scope>
    <source>
        <strain evidence="4">G_D</strain>
    </source>
</reference>
<evidence type="ECO:0000256" key="3">
    <source>
        <dbReference type="SAM" id="Phobius"/>
    </source>
</evidence>
<dbReference type="Proteomes" id="UP000094849">
    <property type="component" value="Unassembled WGS sequence"/>
</dbReference>
<evidence type="ECO:0000256" key="1">
    <source>
        <dbReference type="SAM" id="Coils"/>
    </source>
</evidence>
<feature type="transmembrane region" description="Helical" evidence="3">
    <location>
        <begin position="23"/>
        <end position="45"/>
    </location>
</feature>
<name>A0A1E2UQV6_9GAMM</name>
<feature type="region of interest" description="Disordered" evidence="2">
    <location>
        <begin position="74"/>
        <end position="128"/>
    </location>
</feature>